<feature type="compositionally biased region" description="Low complexity" evidence="1">
    <location>
        <begin position="1309"/>
        <end position="1318"/>
    </location>
</feature>
<dbReference type="Proteomes" id="UP001189429">
    <property type="component" value="Unassembled WGS sequence"/>
</dbReference>
<comment type="caution">
    <text evidence="2">The sequence shown here is derived from an EMBL/GenBank/DDBJ whole genome shotgun (WGS) entry which is preliminary data.</text>
</comment>
<protein>
    <submittedName>
        <fullName evidence="2">Uncharacterized protein</fullName>
    </submittedName>
</protein>
<accession>A0ABN9TWX7</accession>
<keyword evidence="3" id="KW-1185">Reference proteome</keyword>
<sequence length="1462" mass="158952">MGGAGDEGRRARPPTSLTWDRATEATINIKGLTREGYAVYQLANQDLGRSLHWLQDHWLAELGVKNYGAFHKSERRKGLFQHLSHAHALDAGSHDLGGSGGVTSVSVRTDLMLPWLLYKFVHSSDDSGRSPISSTIGAWLQISVDGLSRVPAGGACAVEAHSEGRLTSDCLTLDFATGAVAGWGEAVAGPRLCDGWAAFLAGAGKLSHLRARGDAHSVVSVLLFALSNMASRVGEPRQRFHPGAQAVLAFCCKALAMGMEAYILFHHFPLQDPAVPDRLEELRCIEHRRRLDPQAIVAAMRKAREVAGSSYQTVTAVTGSKDLDSKISYTMARMHRDMMKNAFRGAASLAMAWDPGGYSRRSYNVGLVAQTAASGDPIAGPSRVAVAADFAFKTIRKKVDLQFIADDPELNEAWASDKMDKEAAFLNMIVVLTELAQLTDRPLTDFCLAPGLNLRPVQNEEKRLLLEGVYVLFNESRVEASVEMPPEFWTFEFPIVSHTTDRSSINSSLLHFLIAQKYLYVPWFDPMHALWNSLKNSAKRVGPWSGRKKGYMWKKVLEFVTICNMNSGPHRSGQWFDLKKDTGNGMCSWDVGTFARLQDACRRWCQIYNEASPEFLEVAHKFGAAIGVDAASKSGIEEISGKMGTSRGATDGDVQREISKQAGTIKKAFSFISDDMYSALSVFCASSRAQRRQYGHRASEITTIAPGRDYDYKLQAGAWKAEFIQTVITCMNDVAMIGEMGLKATDDPDGKRGAEAFEFMVRVLKERYDSIAPELFGYPGKFRLALGRSLSPQDRLRLRRDIINFDWKLILEVEKASLSRADAKQVLGDIFWARWPINRLTFGQNERELEAALDITDGFIRTATAATEHWPDSKGPEDVHQHIRDEGRAKRNTTIAPNRLYRAQQECNIAGSRGMKTFHVSDEEVSHNIYHRDNQESIAAEFRGDPSLMPPALRRILDRGYEYSSPSGQSYAKAQSAWAWLQAWANMGSERPNLLSSWHGRMVPELSILLHPASGSAMVVVSQQLWSLFVCDLDRGRKGDVSYFRMRSGAGAFHDYFVTDPTSYKVVNISKVMFLAGVGKVLLVSEEPMTPLAASLLAGIPLALDHMNNIAALMGLDLGESAKTSAGAAREKLTELTFAGFPDLIAKCTAALHAHGENDLGAEELGEDFISMLDEILAHDAQNCSEIQAFRTVLKQQRVKRMVEKRNARRDAKKAAAIEKGKKKLAKGKLASGVGAKLAAAKALADGDPEQPDGGPAGGAVGGFPGCPTGAGGAEACAASGGCGGGSGGAPGPMPLPHAPPGGHGAGAAGIAAGSGEAPPLPPPHKKPKIGKADGGAPIAHGSKLPRSEPFGPWQIAEVYTGGVCVGWEARCLDHTDPATPHQLCVKHCTMGKGKDGQPALSYETCRRRMKQWLLIGRGIPENQRTRHVYTDARTNDLLPSSEAELDAAAAAELRKRKAAAK</sequence>
<dbReference type="EMBL" id="CAUYUJ010015178">
    <property type="protein sequence ID" value="CAK0850803.1"/>
    <property type="molecule type" value="Genomic_DNA"/>
</dbReference>
<organism evidence="2 3">
    <name type="scientific">Prorocentrum cordatum</name>
    <dbReference type="NCBI Taxonomy" id="2364126"/>
    <lineage>
        <taxon>Eukaryota</taxon>
        <taxon>Sar</taxon>
        <taxon>Alveolata</taxon>
        <taxon>Dinophyceae</taxon>
        <taxon>Prorocentrales</taxon>
        <taxon>Prorocentraceae</taxon>
        <taxon>Prorocentrum</taxon>
    </lineage>
</organism>
<feature type="region of interest" description="Disordered" evidence="1">
    <location>
        <begin position="1294"/>
        <end position="1350"/>
    </location>
</feature>
<evidence type="ECO:0000256" key="1">
    <source>
        <dbReference type="SAM" id="MobiDB-lite"/>
    </source>
</evidence>
<reference evidence="2" key="1">
    <citation type="submission" date="2023-10" db="EMBL/GenBank/DDBJ databases">
        <authorList>
            <person name="Chen Y."/>
            <person name="Shah S."/>
            <person name="Dougan E. K."/>
            <person name="Thang M."/>
            <person name="Chan C."/>
        </authorList>
    </citation>
    <scope>NUCLEOTIDE SEQUENCE [LARGE SCALE GENOMIC DNA]</scope>
</reference>
<evidence type="ECO:0000313" key="2">
    <source>
        <dbReference type="EMBL" id="CAK0850803.1"/>
    </source>
</evidence>
<evidence type="ECO:0000313" key="3">
    <source>
        <dbReference type="Proteomes" id="UP001189429"/>
    </source>
</evidence>
<gene>
    <name evidence="2" type="ORF">PCOR1329_LOCUS43103</name>
</gene>
<name>A0ABN9TWX7_9DINO</name>
<proteinExistence type="predicted"/>